<dbReference type="GO" id="GO:0016020">
    <property type="term" value="C:membrane"/>
    <property type="evidence" value="ECO:0007669"/>
    <property type="project" value="UniProtKB-SubCell"/>
</dbReference>
<keyword evidence="5 6" id="KW-0472">Membrane</keyword>
<comment type="subcellular location">
    <subcellularLocation>
        <location evidence="1">Membrane</location>
        <topology evidence="1">Single-pass membrane protein</topology>
    </subcellularLocation>
</comment>
<reference evidence="7 8" key="1">
    <citation type="submission" date="2017-09" db="EMBL/GenBank/DDBJ databases">
        <title>Depth-based differentiation of microbial function through sediment-hosted aquifers and enrichment of novel symbionts in the deep terrestrial subsurface.</title>
        <authorList>
            <person name="Probst A.J."/>
            <person name="Ladd B."/>
            <person name="Jarett J.K."/>
            <person name="Geller-Mcgrath D.E."/>
            <person name="Sieber C.M."/>
            <person name="Emerson J.B."/>
            <person name="Anantharaman K."/>
            <person name="Thomas B.C."/>
            <person name="Malmstrom R."/>
            <person name="Stieglmeier M."/>
            <person name="Klingl A."/>
            <person name="Woyke T."/>
            <person name="Ryan C.M."/>
            <person name="Banfield J.F."/>
        </authorList>
    </citation>
    <scope>NUCLEOTIDE SEQUENCE [LARGE SCALE GENOMIC DNA]</scope>
    <source>
        <strain evidence="7">CG23_combo_of_CG06-09_8_20_14_all_41_10</strain>
    </source>
</reference>
<dbReference type="PANTHER" id="PTHR30093">
    <property type="entry name" value="GENERAL SECRETION PATHWAY PROTEIN G"/>
    <property type="match status" value="1"/>
</dbReference>
<dbReference type="NCBIfam" id="TIGR02532">
    <property type="entry name" value="IV_pilin_GFxxxE"/>
    <property type="match status" value="1"/>
</dbReference>
<evidence type="ECO:0000256" key="1">
    <source>
        <dbReference type="ARBA" id="ARBA00004167"/>
    </source>
</evidence>
<evidence type="ECO:0000256" key="4">
    <source>
        <dbReference type="ARBA" id="ARBA00022989"/>
    </source>
</evidence>
<keyword evidence="3 6" id="KW-0812">Transmembrane</keyword>
<dbReference type="Gene3D" id="3.30.700.10">
    <property type="entry name" value="Glycoprotein, Type 4 Pilin"/>
    <property type="match status" value="1"/>
</dbReference>
<dbReference type="PROSITE" id="PS00409">
    <property type="entry name" value="PROKAR_NTER_METHYL"/>
    <property type="match status" value="1"/>
</dbReference>
<dbReference type="PRINTS" id="PR00813">
    <property type="entry name" value="BCTERIALGSPG"/>
</dbReference>
<evidence type="ECO:0000256" key="5">
    <source>
        <dbReference type="ARBA" id="ARBA00023136"/>
    </source>
</evidence>
<comment type="caution">
    <text evidence="7">The sequence shown here is derived from an EMBL/GenBank/DDBJ whole genome shotgun (WGS) entry which is preliminary data.</text>
</comment>
<evidence type="ECO:0000256" key="3">
    <source>
        <dbReference type="ARBA" id="ARBA00022692"/>
    </source>
</evidence>
<dbReference type="InterPro" id="IPR000983">
    <property type="entry name" value="Bac_GSPG_pilin"/>
</dbReference>
<feature type="transmembrane region" description="Helical" evidence="6">
    <location>
        <begin position="6"/>
        <end position="27"/>
    </location>
</feature>
<dbReference type="SUPFAM" id="SSF54523">
    <property type="entry name" value="Pili subunits"/>
    <property type="match status" value="1"/>
</dbReference>
<dbReference type="Proteomes" id="UP000231292">
    <property type="component" value="Unassembled WGS sequence"/>
</dbReference>
<dbReference type="PANTHER" id="PTHR30093:SF44">
    <property type="entry name" value="TYPE II SECRETION SYSTEM CORE PROTEIN G"/>
    <property type="match status" value="1"/>
</dbReference>
<gene>
    <name evidence="7" type="ORF">COX41_06785</name>
</gene>
<evidence type="ECO:0000256" key="2">
    <source>
        <dbReference type="ARBA" id="ARBA00022481"/>
    </source>
</evidence>
<dbReference type="EMBL" id="PCRK01000174">
    <property type="protein sequence ID" value="PIP18710.1"/>
    <property type="molecule type" value="Genomic_DNA"/>
</dbReference>
<evidence type="ECO:0008006" key="9">
    <source>
        <dbReference type="Google" id="ProtNLM"/>
    </source>
</evidence>
<evidence type="ECO:0000313" key="8">
    <source>
        <dbReference type="Proteomes" id="UP000231292"/>
    </source>
</evidence>
<dbReference type="GO" id="GO:0015628">
    <property type="term" value="P:protein secretion by the type II secretion system"/>
    <property type="evidence" value="ECO:0007669"/>
    <property type="project" value="InterPro"/>
</dbReference>
<keyword evidence="4 6" id="KW-1133">Transmembrane helix</keyword>
<evidence type="ECO:0000313" key="7">
    <source>
        <dbReference type="EMBL" id="PIP18710.1"/>
    </source>
</evidence>
<organism evidence="7 8">
    <name type="scientific">Candidatus Sherwoodlollariibacterium unditelluris</name>
    <dbReference type="NCBI Taxonomy" id="1974757"/>
    <lineage>
        <taxon>Bacteria</taxon>
        <taxon>Pseudomonadati</taxon>
        <taxon>Candidatus Omnitrophota</taxon>
        <taxon>Candidatus Sherwoodlollariibacterium</taxon>
    </lineage>
</organism>
<name>A0A2G9YHK1_9BACT</name>
<dbReference type="AlphaFoldDB" id="A0A2G9YHK1"/>
<dbReference type="Pfam" id="PF07963">
    <property type="entry name" value="N_methyl"/>
    <property type="match status" value="1"/>
</dbReference>
<accession>A0A2G9YHK1</accession>
<keyword evidence="2" id="KW-0488">Methylation</keyword>
<dbReference type="GO" id="GO:0015627">
    <property type="term" value="C:type II protein secretion system complex"/>
    <property type="evidence" value="ECO:0007669"/>
    <property type="project" value="InterPro"/>
</dbReference>
<dbReference type="InterPro" id="IPR045584">
    <property type="entry name" value="Pilin-like"/>
</dbReference>
<sequence length="122" mass="12840">MSLTGFTLIELIIVVVIIGILAGLALIKYGPVTEKARSAEAYSALANIVGAENAYKLENDVYTATLINLDIDIPVSQNFTFSVPNTTGSGYAKATKKGAATKDYYMCLASGKQSVDAIPSCP</sequence>
<proteinExistence type="predicted"/>
<evidence type="ECO:0000256" key="6">
    <source>
        <dbReference type="SAM" id="Phobius"/>
    </source>
</evidence>
<dbReference type="InterPro" id="IPR012902">
    <property type="entry name" value="N_methyl_site"/>
</dbReference>
<dbReference type="InterPro" id="IPR031975">
    <property type="entry name" value="Pilin_GH"/>
</dbReference>
<dbReference type="Pfam" id="PF16734">
    <property type="entry name" value="Pilin_GH"/>
    <property type="match status" value="1"/>
</dbReference>
<protein>
    <recommendedName>
        <fullName evidence="9">Pilus assembly protein PilE</fullName>
    </recommendedName>
</protein>